<sequence>MSVEVQLDGVFENEVELSKKNEVIEEKLDFVEEVLFEMERGSGDQYEFDKIETDLGQISANEEEIKADIENLKMQVQSENEVYNSLEVNLFALDGTMKDVLAEVAERRSDFRKLKVSIYEDQDKTRTSLESFNSTLGFLQENIEDLQEDFADTKTATIVLEARATKLEREMDDNYELFTGKFTDVNDKFEQIQNSRNDTIKKYF</sequence>
<dbReference type="Proteomes" id="UP000001307">
    <property type="component" value="Unassembled WGS sequence"/>
</dbReference>
<reference evidence="2" key="1">
    <citation type="journal article" date="2010" name="Science">
        <title>Plasticity of animal genome architecture unmasked by rapid evolution of a pelagic tunicate.</title>
        <authorList>
            <person name="Denoeud F."/>
            <person name="Henriet S."/>
            <person name="Mungpakdee S."/>
            <person name="Aury J.M."/>
            <person name="Da Silva C."/>
            <person name="Brinkmann H."/>
            <person name="Mikhaleva J."/>
            <person name="Olsen L.C."/>
            <person name="Jubin C."/>
            <person name="Canestro C."/>
            <person name="Bouquet J.M."/>
            <person name="Danks G."/>
            <person name="Poulain J."/>
            <person name="Campsteijn C."/>
            <person name="Adamski M."/>
            <person name="Cross I."/>
            <person name="Yadetie F."/>
            <person name="Muffato M."/>
            <person name="Louis A."/>
            <person name="Butcher S."/>
            <person name="Tsagkogeorga G."/>
            <person name="Konrad A."/>
            <person name="Singh S."/>
            <person name="Jensen M.F."/>
            <person name="Cong E.H."/>
            <person name="Eikeseth-Otteraa H."/>
            <person name="Noel B."/>
            <person name="Anthouard V."/>
            <person name="Porcel B.M."/>
            <person name="Kachouri-Lafond R."/>
            <person name="Nishino A."/>
            <person name="Ugolini M."/>
            <person name="Chourrout P."/>
            <person name="Nishida H."/>
            <person name="Aasland R."/>
            <person name="Huzurbazar S."/>
            <person name="Westhof E."/>
            <person name="Delsuc F."/>
            <person name="Lehrach H."/>
            <person name="Reinhardt R."/>
            <person name="Weissenbach J."/>
            <person name="Roy S.W."/>
            <person name="Artiguenave F."/>
            <person name="Postlethwait J.H."/>
            <person name="Manak J.R."/>
            <person name="Thompson E.M."/>
            <person name="Jaillon O."/>
            <person name="Du Pasquier L."/>
            <person name="Boudinot P."/>
            <person name="Liberles D.A."/>
            <person name="Volff J.N."/>
            <person name="Philippe H."/>
            <person name="Lenhard B."/>
            <person name="Roest Crollius H."/>
            <person name="Wincker P."/>
            <person name="Chourrout D."/>
        </authorList>
    </citation>
    <scope>NUCLEOTIDE SEQUENCE [LARGE SCALE GENOMIC DNA]</scope>
</reference>
<dbReference type="InParanoid" id="E4WQQ4"/>
<evidence type="ECO:0000313" key="3">
    <source>
        <dbReference type="Proteomes" id="UP000001307"/>
    </source>
</evidence>
<dbReference type="AlphaFoldDB" id="E4WQQ4"/>
<keyword evidence="3" id="KW-1185">Reference proteome</keyword>
<dbReference type="Gene3D" id="1.10.287.1490">
    <property type="match status" value="1"/>
</dbReference>
<dbReference type="OrthoDB" id="10476538at2759"/>
<name>E4WQQ4_OIKDI</name>
<gene>
    <name evidence="2" type="ORF">GSOID_T00000954001</name>
</gene>
<evidence type="ECO:0000313" key="2">
    <source>
        <dbReference type="EMBL" id="CBY20945.1"/>
    </source>
</evidence>
<evidence type="ECO:0000256" key="1">
    <source>
        <dbReference type="SAM" id="Coils"/>
    </source>
</evidence>
<dbReference type="EMBL" id="FN653015">
    <property type="protein sequence ID" value="CBY20945.1"/>
    <property type="molecule type" value="Genomic_DNA"/>
</dbReference>
<feature type="coiled-coil region" evidence="1">
    <location>
        <begin position="55"/>
        <end position="89"/>
    </location>
</feature>
<proteinExistence type="predicted"/>
<organism evidence="2">
    <name type="scientific">Oikopleura dioica</name>
    <name type="common">Tunicate</name>
    <dbReference type="NCBI Taxonomy" id="34765"/>
    <lineage>
        <taxon>Eukaryota</taxon>
        <taxon>Metazoa</taxon>
        <taxon>Chordata</taxon>
        <taxon>Tunicata</taxon>
        <taxon>Appendicularia</taxon>
        <taxon>Copelata</taxon>
        <taxon>Oikopleuridae</taxon>
        <taxon>Oikopleura</taxon>
    </lineage>
</organism>
<accession>E4WQQ4</accession>
<protein>
    <submittedName>
        <fullName evidence="2">Uncharacterized protein</fullName>
    </submittedName>
</protein>
<feature type="coiled-coil region" evidence="1">
    <location>
        <begin position="129"/>
        <end position="156"/>
    </location>
</feature>
<keyword evidence="1" id="KW-0175">Coiled coil</keyword>